<keyword evidence="3" id="KW-1185">Reference proteome</keyword>
<accession>A0ABP0XUP9</accession>
<organism evidence="2 3">
    <name type="scientific">Citrullus colocynthis</name>
    <name type="common">colocynth</name>
    <dbReference type="NCBI Taxonomy" id="252529"/>
    <lineage>
        <taxon>Eukaryota</taxon>
        <taxon>Viridiplantae</taxon>
        <taxon>Streptophyta</taxon>
        <taxon>Embryophyta</taxon>
        <taxon>Tracheophyta</taxon>
        <taxon>Spermatophyta</taxon>
        <taxon>Magnoliopsida</taxon>
        <taxon>eudicotyledons</taxon>
        <taxon>Gunneridae</taxon>
        <taxon>Pentapetalae</taxon>
        <taxon>rosids</taxon>
        <taxon>fabids</taxon>
        <taxon>Cucurbitales</taxon>
        <taxon>Cucurbitaceae</taxon>
        <taxon>Benincaseae</taxon>
        <taxon>Citrullus</taxon>
    </lineage>
</organism>
<sequence>MAFLKLFIIPIFLLMVLVPTQLAQCNSLKAKISCLDCQSNYDFSGNLIMVKCKSVKNLTIAITEADGSFETLLPSDVASIDFEAASSSPKCIAKLVGGSHQLFASRKDMASTVIKETNSNFFTISSPLKFSTCKQNIKCKAMKKEFTADSKTIDLPLPPEWGFPPTSYYLPVLPIIGIP</sequence>
<protein>
    <submittedName>
        <fullName evidence="2">Uncharacterized protein</fullName>
    </submittedName>
</protein>
<proteinExistence type="predicted"/>
<reference evidence="2 3" key="1">
    <citation type="submission" date="2024-03" db="EMBL/GenBank/DDBJ databases">
        <authorList>
            <person name="Gkanogiannis A."/>
            <person name="Becerra Lopez-Lavalle L."/>
        </authorList>
    </citation>
    <scope>NUCLEOTIDE SEQUENCE [LARGE SCALE GENOMIC DNA]</scope>
</reference>
<evidence type="ECO:0000256" key="1">
    <source>
        <dbReference type="SAM" id="SignalP"/>
    </source>
</evidence>
<evidence type="ECO:0000313" key="3">
    <source>
        <dbReference type="Proteomes" id="UP001642487"/>
    </source>
</evidence>
<dbReference type="EMBL" id="OZ021744">
    <property type="protein sequence ID" value="CAK9311844.1"/>
    <property type="molecule type" value="Genomic_DNA"/>
</dbReference>
<dbReference type="Proteomes" id="UP001642487">
    <property type="component" value="Chromosome 10"/>
</dbReference>
<evidence type="ECO:0000313" key="2">
    <source>
        <dbReference type="EMBL" id="CAK9311844.1"/>
    </source>
</evidence>
<gene>
    <name evidence="2" type="ORF">CITCOLO1_LOCUS3513</name>
</gene>
<feature type="signal peptide" evidence="1">
    <location>
        <begin position="1"/>
        <end position="23"/>
    </location>
</feature>
<feature type="chain" id="PRO_5045082324" evidence="1">
    <location>
        <begin position="24"/>
        <end position="179"/>
    </location>
</feature>
<keyword evidence="1" id="KW-0732">Signal</keyword>
<name>A0ABP0XUP9_9ROSI</name>